<feature type="transmembrane region" description="Helical" evidence="1">
    <location>
        <begin position="171"/>
        <end position="190"/>
    </location>
</feature>
<feature type="transmembrane region" description="Helical" evidence="1">
    <location>
        <begin position="102"/>
        <end position="121"/>
    </location>
</feature>
<keyword evidence="3" id="KW-1185">Reference proteome</keyword>
<keyword evidence="1" id="KW-0812">Transmembrane</keyword>
<organism evidence="2 3">
    <name type="scientific">Zingiber officinale</name>
    <name type="common">Ginger</name>
    <name type="synonym">Amomum zingiber</name>
    <dbReference type="NCBI Taxonomy" id="94328"/>
    <lineage>
        <taxon>Eukaryota</taxon>
        <taxon>Viridiplantae</taxon>
        <taxon>Streptophyta</taxon>
        <taxon>Embryophyta</taxon>
        <taxon>Tracheophyta</taxon>
        <taxon>Spermatophyta</taxon>
        <taxon>Magnoliopsida</taxon>
        <taxon>Liliopsida</taxon>
        <taxon>Zingiberales</taxon>
        <taxon>Zingiberaceae</taxon>
        <taxon>Zingiber</taxon>
    </lineage>
</organism>
<dbReference type="EMBL" id="JACMSC010000003">
    <property type="protein sequence ID" value="KAG6527265.1"/>
    <property type="molecule type" value="Genomic_DNA"/>
</dbReference>
<keyword evidence="1" id="KW-1133">Transmembrane helix</keyword>
<name>A0A8J5HMU1_ZINOF</name>
<evidence type="ECO:0000313" key="3">
    <source>
        <dbReference type="Proteomes" id="UP000734854"/>
    </source>
</evidence>
<gene>
    <name evidence="2" type="ORF">ZIOFF_009362</name>
</gene>
<keyword evidence="1" id="KW-0472">Membrane</keyword>
<proteinExistence type="predicted"/>
<dbReference type="GO" id="GO:0046527">
    <property type="term" value="F:glucosyltransferase activity"/>
    <property type="evidence" value="ECO:0007669"/>
    <property type="project" value="TreeGrafter"/>
</dbReference>
<evidence type="ECO:0000256" key="1">
    <source>
        <dbReference type="SAM" id="Phobius"/>
    </source>
</evidence>
<dbReference type="PANTHER" id="PTHR12741">
    <property type="entry name" value="LYST-INTERACTING PROTEIN LIP5 DOPAMINE RESPONSIVE PROTEIN DRG-1"/>
    <property type="match status" value="1"/>
</dbReference>
<dbReference type="Proteomes" id="UP000734854">
    <property type="component" value="Unassembled WGS sequence"/>
</dbReference>
<sequence>MNWIWYPSFIPAESDKSWKKWWDEENDHLRKTGLWGKLLEIILDLRYFFFQYGIVYRLNIASHSRSVAVYLLSWICIFAAILIFVIVDYARDRYAAKKHLKYRAIQSLIIVSLVAVITLLLQFTSFEIVDFFISLLAFIPTGWGLISIAQVFKPFLQDTVLWESVIAVARFYEIMFGVIVMAPVALLSWLPGSQEMQTRMLFNQAFSRGLQISKILIGKKSSGIRGTFSCFFFCMSFELFTNFYSSMPKIEG</sequence>
<feature type="transmembrane region" description="Helical" evidence="1">
    <location>
        <begin position="128"/>
        <end position="151"/>
    </location>
</feature>
<protein>
    <submittedName>
        <fullName evidence="2">Uncharacterized protein</fullName>
    </submittedName>
</protein>
<dbReference type="GO" id="GO:0005886">
    <property type="term" value="C:plasma membrane"/>
    <property type="evidence" value="ECO:0007669"/>
    <property type="project" value="TreeGrafter"/>
</dbReference>
<comment type="caution">
    <text evidence="2">The sequence shown here is derived from an EMBL/GenBank/DDBJ whole genome shotgun (WGS) entry which is preliminary data.</text>
</comment>
<evidence type="ECO:0000313" key="2">
    <source>
        <dbReference type="EMBL" id="KAG6527265.1"/>
    </source>
</evidence>
<accession>A0A8J5HMU1</accession>
<feature type="transmembrane region" description="Helical" evidence="1">
    <location>
        <begin position="67"/>
        <end position="90"/>
    </location>
</feature>
<dbReference type="AlphaFoldDB" id="A0A8J5HMU1"/>
<reference evidence="2 3" key="1">
    <citation type="submission" date="2020-08" db="EMBL/GenBank/DDBJ databases">
        <title>Plant Genome Project.</title>
        <authorList>
            <person name="Zhang R.-G."/>
        </authorList>
    </citation>
    <scope>NUCLEOTIDE SEQUENCE [LARGE SCALE GENOMIC DNA]</scope>
    <source>
        <tissue evidence="2">Rhizome</tissue>
    </source>
</reference>
<dbReference type="PANTHER" id="PTHR12741:SF7">
    <property type="entry name" value="CALLOSE SYNTHASE 12"/>
    <property type="match status" value="1"/>
</dbReference>